<feature type="domain" description="Acyl-CoA thioesterase-like N-terminal HotDog" evidence="2">
    <location>
        <begin position="31"/>
        <end position="113"/>
    </location>
</feature>
<dbReference type="Gene3D" id="2.40.160.210">
    <property type="entry name" value="Acyl-CoA thioesterase, double hotdog domain"/>
    <property type="match status" value="1"/>
</dbReference>
<dbReference type="Pfam" id="PF20789">
    <property type="entry name" value="4HBT_3C"/>
    <property type="match status" value="1"/>
</dbReference>
<gene>
    <name evidence="4" type="ORF">UFOPK2754_00124</name>
</gene>
<evidence type="ECO:0000259" key="2">
    <source>
        <dbReference type="Pfam" id="PF13622"/>
    </source>
</evidence>
<dbReference type="InterPro" id="IPR049449">
    <property type="entry name" value="TesB_ACOT8-like_N"/>
</dbReference>
<protein>
    <submittedName>
        <fullName evidence="4">Unannotated protein</fullName>
    </submittedName>
</protein>
<evidence type="ECO:0000313" key="4">
    <source>
        <dbReference type="EMBL" id="CAB4725695.1"/>
    </source>
</evidence>
<feature type="domain" description="Acyl-CoA thioesterase-like C-terminal" evidence="3">
    <location>
        <begin position="146"/>
        <end position="263"/>
    </location>
</feature>
<accession>A0A6J6RSW3</accession>
<dbReference type="InterPro" id="IPR049450">
    <property type="entry name" value="ACOT8-like_C"/>
</dbReference>
<proteinExistence type="predicted"/>
<organism evidence="4">
    <name type="scientific">freshwater metagenome</name>
    <dbReference type="NCBI Taxonomy" id="449393"/>
    <lineage>
        <taxon>unclassified sequences</taxon>
        <taxon>metagenomes</taxon>
        <taxon>ecological metagenomes</taxon>
    </lineage>
</organism>
<sequence>MPAVSTTASPLEPAALFVRDGTLLVPTIYTQGPWNPEAQHGGPVCAALAWLIESVPTLVPMQVSRFTFDLFRAAPLTPLGTATRVVREGKRLQVVESMLLDGDVPIARGSAMRLREIDLAEVGEHPQRPRHTVSPPSGTGTTMRPDVAARIGFLRGIEVDRVAGTPGGGPPSTTWYRSRVPLIEGEAMSPLQRLSLFADFTSASALYLDHASYSAINPDVTVQVLRPPVGEWICVDGATESGTNGIGHSRASLYDIAGFVASASTSQLIDRVRSPFA</sequence>
<dbReference type="SUPFAM" id="SSF54637">
    <property type="entry name" value="Thioesterase/thiol ester dehydrase-isomerase"/>
    <property type="match status" value="1"/>
</dbReference>
<dbReference type="InterPro" id="IPR042171">
    <property type="entry name" value="Acyl-CoA_hotdog"/>
</dbReference>
<feature type="region of interest" description="Disordered" evidence="1">
    <location>
        <begin position="123"/>
        <end position="144"/>
    </location>
</feature>
<evidence type="ECO:0000259" key="3">
    <source>
        <dbReference type="Pfam" id="PF20789"/>
    </source>
</evidence>
<dbReference type="Pfam" id="PF13622">
    <property type="entry name" value="4HBT_3"/>
    <property type="match status" value="1"/>
</dbReference>
<dbReference type="AlphaFoldDB" id="A0A6J6RSW3"/>
<dbReference type="EMBL" id="CAEZYR010000003">
    <property type="protein sequence ID" value="CAB4725695.1"/>
    <property type="molecule type" value="Genomic_DNA"/>
</dbReference>
<evidence type="ECO:0000256" key="1">
    <source>
        <dbReference type="SAM" id="MobiDB-lite"/>
    </source>
</evidence>
<reference evidence="4" key="1">
    <citation type="submission" date="2020-05" db="EMBL/GenBank/DDBJ databases">
        <authorList>
            <person name="Chiriac C."/>
            <person name="Salcher M."/>
            <person name="Ghai R."/>
            <person name="Kavagutti S V."/>
        </authorList>
    </citation>
    <scope>NUCLEOTIDE SEQUENCE</scope>
</reference>
<name>A0A6J6RSW3_9ZZZZ</name>
<dbReference type="InterPro" id="IPR029069">
    <property type="entry name" value="HotDog_dom_sf"/>
</dbReference>